<proteinExistence type="predicted"/>
<feature type="region of interest" description="Disordered" evidence="1">
    <location>
        <begin position="1"/>
        <end position="42"/>
    </location>
</feature>
<dbReference type="RefSeq" id="WP_160795414.1">
    <property type="nucleotide sequence ID" value="NZ_CANMWR010000021.1"/>
</dbReference>
<protein>
    <submittedName>
        <fullName evidence="2">Uncharacterized protein</fullName>
    </submittedName>
</protein>
<evidence type="ECO:0000313" key="3">
    <source>
        <dbReference type="Proteomes" id="UP000474778"/>
    </source>
</evidence>
<keyword evidence="3" id="KW-1185">Reference proteome</keyword>
<sequence>MRISPTAAYQRWTRQLPSDKTTISRSNSGDEHHRQLASAAELTQDRVTLSPLALKLSTLDHSALDHSTLDHSAQELNAKRANAEAVQEDAA</sequence>
<dbReference type="EMBL" id="WRPA01000006">
    <property type="protein sequence ID" value="MXR68816.1"/>
    <property type="molecule type" value="Genomic_DNA"/>
</dbReference>
<gene>
    <name evidence="2" type="ORF">GNT65_09070</name>
</gene>
<name>A0A6L7HWY2_9GAMM</name>
<evidence type="ECO:0000256" key="1">
    <source>
        <dbReference type="SAM" id="MobiDB-lite"/>
    </source>
</evidence>
<comment type="caution">
    <text evidence="2">The sequence shown here is derived from an EMBL/GenBank/DDBJ whole genome shotgun (WGS) entry which is preliminary data.</text>
</comment>
<organism evidence="2 3">
    <name type="scientific">Shewanella insulae</name>
    <dbReference type="NCBI Taxonomy" id="2681496"/>
    <lineage>
        <taxon>Bacteria</taxon>
        <taxon>Pseudomonadati</taxon>
        <taxon>Pseudomonadota</taxon>
        <taxon>Gammaproteobacteria</taxon>
        <taxon>Alteromonadales</taxon>
        <taxon>Shewanellaceae</taxon>
        <taxon>Shewanella</taxon>
    </lineage>
</organism>
<accession>A0A6L7HWY2</accession>
<evidence type="ECO:0000313" key="2">
    <source>
        <dbReference type="EMBL" id="MXR68816.1"/>
    </source>
</evidence>
<dbReference type="Proteomes" id="UP000474778">
    <property type="component" value="Unassembled WGS sequence"/>
</dbReference>
<reference evidence="2 3" key="1">
    <citation type="submission" date="2019-12" db="EMBL/GenBank/DDBJ databases">
        <title>Shewanella insulae sp. nov., isolated from a tidal flat.</title>
        <authorList>
            <person name="Yoon J.-H."/>
        </authorList>
    </citation>
    <scope>NUCLEOTIDE SEQUENCE [LARGE SCALE GENOMIC DNA]</scope>
    <source>
        <strain evidence="2 3">JBTF-M18</strain>
    </source>
</reference>
<dbReference type="AlphaFoldDB" id="A0A6L7HWY2"/>
<feature type="compositionally biased region" description="Polar residues" evidence="1">
    <location>
        <begin position="12"/>
        <end position="27"/>
    </location>
</feature>